<feature type="compositionally biased region" description="Basic residues" evidence="1">
    <location>
        <begin position="141"/>
        <end position="151"/>
    </location>
</feature>
<dbReference type="GO" id="GO:0008236">
    <property type="term" value="F:serine-type peptidase activity"/>
    <property type="evidence" value="ECO:0007669"/>
    <property type="project" value="InterPro"/>
</dbReference>
<evidence type="ECO:0000256" key="2">
    <source>
        <dbReference type="SAM" id="Phobius"/>
    </source>
</evidence>
<accession>A0AB40A392</accession>
<dbReference type="GO" id="GO:0008239">
    <property type="term" value="F:dipeptidyl-peptidase activity"/>
    <property type="evidence" value="ECO:0007669"/>
    <property type="project" value="TreeGrafter"/>
</dbReference>
<dbReference type="AlphaFoldDB" id="A0AB40A392"/>
<dbReference type="GO" id="GO:0006508">
    <property type="term" value="P:proteolysis"/>
    <property type="evidence" value="ECO:0007669"/>
    <property type="project" value="InterPro"/>
</dbReference>
<dbReference type="GO" id="GO:0005886">
    <property type="term" value="C:plasma membrane"/>
    <property type="evidence" value="ECO:0007669"/>
    <property type="project" value="TreeGrafter"/>
</dbReference>
<feature type="region of interest" description="Disordered" evidence="1">
    <location>
        <begin position="1"/>
        <end position="189"/>
    </location>
</feature>
<feature type="compositionally biased region" description="Low complexity" evidence="1">
    <location>
        <begin position="152"/>
        <end position="161"/>
    </location>
</feature>
<dbReference type="Pfam" id="PF00326">
    <property type="entry name" value="Peptidase_S9"/>
    <property type="match status" value="1"/>
</dbReference>
<dbReference type="PANTHER" id="PTHR11731:SF192">
    <property type="entry name" value="IP17501P"/>
    <property type="match status" value="1"/>
</dbReference>
<name>A0AB40A392_DROSZ</name>
<feature type="domain" description="Peptidase S9 prolyl oligopeptidase catalytic" evidence="3">
    <location>
        <begin position="859"/>
        <end position="1062"/>
    </location>
</feature>
<dbReference type="SUPFAM" id="SSF82171">
    <property type="entry name" value="DPP6 N-terminal domain-like"/>
    <property type="match status" value="1"/>
</dbReference>
<sequence length="1071" mass="120525">MSGNDVSVTETAQSDQYHLPATANAAAHHQYYRFHKQQQQQQQHQQQQQQHQQHQQQQQSCPRQQQRQLQWEQQQHQQQQHQQQQHQQLQHQLTNSSSEFDEFHWPSKQTGGDNMGGKIYITPADIPPPPQPPHQSGSNSHSHHNGNKSRQQHQQQQQQHPHSLHSHIHPHPHPHHQHGHRTPPHRCKCEHPSIELMGYEDSVIATATASNTAANVGVALGGSGGVGVGGGVGRHQHPPYYYKAAVGRRTSAKLHESMLGGGSSLEDDDGTSAGSFGEGMSRFKNLMHTKEKKRRVRIILSIVTAVIAVALLATALVFILRTDEKDNSDDSGSNSNNAIDLEDVLSGQLYAKRFNGSWSNGDSVIYKENTSIIEYDAKTGVTTVLLENALHYVLYEKSADGQFLLLAKNYRKNFRYSFLAQYDLYNLNTKTLTALTIEDVQQYLSMVQWSPVGNALVINFNRNLYYKTGALEQEIALTSDDNEKVLNGIPDWVYEEEVFSSNVATWFNPSGKQLAFIKFDDSSTHLINFPYYGDAGDLRYQYPLHQVIPYPKAGSSNPRVELVMVDLESAVEGKHFLTTMPVPPALNTETDYIVTVVSWVDDTNVLSIWMNRIQNAAYVVTFDGLNRKVIYSTESKTGWVDLYTAPFRNRNGSRLAFVLPYNNYKHVQLISSTVASAEPQTPEPLTEGKYVVDSILHWDGTNDIIFYTANTEDHPEQLHLYAIRALPKQSPKCLTCNLIKSGDIQQTYFSATFNDNSHIVITSQGPGIPTTHIYEWKFENSQVVISHVLDWETNESLRAKLKGTKLPSHKILTVNIDGGFQAKVLLQLPPNLDTSGATKYPMLVDVYGGPDSYSVTNKWMVDWGTYLTSNQSVIYAKIDGRGSGLRGESLLHSIYLKLGTVEISDQINVTQNLAKTLNYIDAEHIGIWGWSYGGYAAAMALANDQNEVFKCAASIAPVTDWAYYDSIYTERYMGLPNTNEVGYDNSRLSTMAVKLRGKKYLLVHGTSDDNVHYQQAMILAKNLERQDILFKQISYADEDHGLTNVRPHLYHSLDRFFGECFASSRLMKSAK</sequence>
<feature type="transmembrane region" description="Helical" evidence="2">
    <location>
        <begin position="298"/>
        <end position="320"/>
    </location>
</feature>
<reference evidence="6" key="1">
    <citation type="submission" date="2025-08" db="UniProtKB">
        <authorList>
            <consortium name="RefSeq"/>
        </authorList>
    </citation>
    <scope>IDENTIFICATION</scope>
</reference>
<dbReference type="Gene3D" id="3.40.50.1820">
    <property type="entry name" value="alpha/beta hydrolase"/>
    <property type="match status" value="1"/>
</dbReference>
<dbReference type="InterPro" id="IPR029058">
    <property type="entry name" value="AB_hydrolase_fold"/>
</dbReference>
<dbReference type="InterPro" id="IPR002469">
    <property type="entry name" value="Peptidase_S9B_N"/>
</dbReference>
<keyword evidence="2" id="KW-0472">Membrane</keyword>
<dbReference type="SUPFAM" id="SSF53474">
    <property type="entry name" value="alpha/beta-Hydrolases"/>
    <property type="match status" value="1"/>
</dbReference>
<dbReference type="PANTHER" id="PTHR11731">
    <property type="entry name" value="PROTEASE FAMILY S9B,C DIPEPTIDYL-PEPTIDASE IV-RELATED"/>
    <property type="match status" value="1"/>
</dbReference>
<organism evidence="5 6">
    <name type="scientific">Drosophila suzukii</name>
    <name type="common">Spotted-wing drosophila fruit fly</name>
    <dbReference type="NCBI Taxonomy" id="28584"/>
    <lineage>
        <taxon>Eukaryota</taxon>
        <taxon>Metazoa</taxon>
        <taxon>Ecdysozoa</taxon>
        <taxon>Arthropoda</taxon>
        <taxon>Hexapoda</taxon>
        <taxon>Insecta</taxon>
        <taxon>Pterygota</taxon>
        <taxon>Neoptera</taxon>
        <taxon>Endopterygota</taxon>
        <taxon>Diptera</taxon>
        <taxon>Brachycera</taxon>
        <taxon>Muscomorpha</taxon>
        <taxon>Ephydroidea</taxon>
        <taxon>Drosophilidae</taxon>
        <taxon>Drosophila</taxon>
        <taxon>Sophophora</taxon>
    </lineage>
</organism>
<dbReference type="Pfam" id="PF00930">
    <property type="entry name" value="DPPIV_N"/>
    <property type="match status" value="1"/>
</dbReference>
<evidence type="ECO:0000259" key="3">
    <source>
        <dbReference type="Pfam" id="PF00326"/>
    </source>
</evidence>
<keyword evidence="2" id="KW-1133">Transmembrane helix</keyword>
<protein>
    <submittedName>
        <fullName evidence="6">Venom dipeptidyl peptidase 4 isoform X1</fullName>
    </submittedName>
</protein>
<feature type="compositionally biased region" description="Polar residues" evidence="1">
    <location>
        <begin position="1"/>
        <end position="16"/>
    </location>
</feature>
<evidence type="ECO:0000259" key="4">
    <source>
        <dbReference type="Pfam" id="PF00930"/>
    </source>
</evidence>
<dbReference type="GeneID" id="108013161"/>
<dbReference type="InterPro" id="IPR050278">
    <property type="entry name" value="Serine_Prot_S9B/DPPIV"/>
</dbReference>
<dbReference type="Gene3D" id="2.140.10.30">
    <property type="entry name" value="Dipeptidylpeptidase IV, N-terminal domain"/>
    <property type="match status" value="1"/>
</dbReference>
<dbReference type="RefSeq" id="XP_036670774.3">
    <property type="nucleotide sequence ID" value="XM_036814879.3"/>
</dbReference>
<feature type="domain" description="Dipeptidylpeptidase IV N-terminal" evidence="4">
    <location>
        <begin position="398"/>
        <end position="769"/>
    </location>
</feature>
<proteinExistence type="predicted"/>
<evidence type="ECO:0000256" key="1">
    <source>
        <dbReference type="SAM" id="MobiDB-lite"/>
    </source>
</evidence>
<keyword evidence="5" id="KW-1185">Reference proteome</keyword>
<feature type="compositionally biased region" description="Basic residues" evidence="1">
    <location>
        <begin position="162"/>
        <end position="186"/>
    </location>
</feature>
<gene>
    <name evidence="6" type="primary">ome</name>
</gene>
<dbReference type="Proteomes" id="UP001652628">
    <property type="component" value="Chromosome 3"/>
</dbReference>
<evidence type="ECO:0000313" key="6">
    <source>
        <dbReference type="RefSeq" id="XP_036670774.3"/>
    </source>
</evidence>
<feature type="compositionally biased region" description="Low complexity" evidence="1">
    <location>
        <begin position="37"/>
        <end position="92"/>
    </location>
</feature>
<dbReference type="InterPro" id="IPR001375">
    <property type="entry name" value="Peptidase_S9_cat"/>
</dbReference>
<evidence type="ECO:0000313" key="5">
    <source>
        <dbReference type="Proteomes" id="UP001652628"/>
    </source>
</evidence>
<keyword evidence="2" id="KW-0812">Transmembrane</keyword>